<evidence type="ECO:0000256" key="1">
    <source>
        <dbReference type="SAM" id="MobiDB-lite"/>
    </source>
</evidence>
<name>A0AAW2SPS6_9LAMI</name>
<dbReference type="AlphaFoldDB" id="A0AAW2SPS6"/>
<comment type="caution">
    <text evidence="2">The sequence shown here is derived from an EMBL/GenBank/DDBJ whole genome shotgun (WGS) entry which is preliminary data.</text>
</comment>
<feature type="compositionally biased region" description="Polar residues" evidence="1">
    <location>
        <begin position="13"/>
        <end position="22"/>
    </location>
</feature>
<feature type="compositionally biased region" description="Basic and acidic residues" evidence="1">
    <location>
        <begin position="1"/>
        <end position="11"/>
    </location>
</feature>
<reference evidence="2" key="1">
    <citation type="submission" date="2020-06" db="EMBL/GenBank/DDBJ databases">
        <authorList>
            <person name="Li T."/>
            <person name="Hu X."/>
            <person name="Zhang T."/>
            <person name="Song X."/>
            <person name="Zhang H."/>
            <person name="Dai N."/>
            <person name="Sheng W."/>
            <person name="Hou X."/>
            <person name="Wei L."/>
        </authorList>
    </citation>
    <scope>NUCLEOTIDE SEQUENCE</scope>
    <source>
        <strain evidence="2">KEN1</strain>
        <tissue evidence="2">Leaf</tissue>
    </source>
</reference>
<protein>
    <submittedName>
        <fullName evidence="2">Uncharacterized protein</fullName>
    </submittedName>
</protein>
<feature type="region of interest" description="Disordered" evidence="1">
    <location>
        <begin position="1"/>
        <end position="22"/>
    </location>
</feature>
<feature type="compositionally biased region" description="Basic and acidic residues" evidence="1">
    <location>
        <begin position="61"/>
        <end position="73"/>
    </location>
</feature>
<sequence length="82" mass="9632">MEGETPRRDVGPSRQTEPIMQITRSELQRLTEEAGRNALAQHERRTATPIVREAPRRQLFRDREIEREHKEVSRGSLRKATK</sequence>
<accession>A0AAW2SPS6</accession>
<gene>
    <name evidence="2" type="ORF">Slati_4410400</name>
</gene>
<proteinExistence type="predicted"/>
<reference evidence="2" key="2">
    <citation type="journal article" date="2024" name="Plant">
        <title>Genomic evolution and insights into agronomic trait innovations of Sesamum species.</title>
        <authorList>
            <person name="Miao H."/>
            <person name="Wang L."/>
            <person name="Qu L."/>
            <person name="Liu H."/>
            <person name="Sun Y."/>
            <person name="Le M."/>
            <person name="Wang Q."/>
            <person name="Wei S."/>
            <person name="Zheng Y."/>
            <person name="Lin W."/>
            <person name="Duan Y."/>
            <person name="Cao H."/>
            <person name="Xiong S."/>
            <person name="Wang X."/>
            <person name="Wei L."/>
            <person name="Li C."/>
            <person name="Ma Q."/>
            <person name="Ju M."/>
            <person name="Zhao R."/>
            <person name="Li G."/>
            <person name="Mu C."/>
            <person name="Tian Q."/>
            <person name="Mei H."/>
            <person name="Zhang T."/>
            <person name="Gao T."/>
            <person name="Zhang H."/>
        </authorList>
    </citation>
    <scope>NUCLEOTIDE SEQUENCE</scope>
    <source>
        <strain evidence="2">KEN1</strain>
    </source>
</reference>
<evidence type="ECO:0000313" key="2">
    <source>
        <dbReference type="EMBL" id="KAL0394442.1"/>
    </source>
</evidence>
<dbReference type="EMBL" id="JACGWN010000016">
    <property type="protein sequence ID" value="KAL0394442.1"/>
    <property type="molecule type" value="Genomic_DNA"/>
</dbReference>
<feature type="region of interest" description="Disordered" evidence="1">
    <location>
        <begin position="61"/>
        <end position="82"/>
    </location>
</feature>
<organism evidence="2">
    <name type="scientific">Sesamum latifolium</name>
    <dbReference type="NCBI Taxonomy" id="2727402"/>
    <lineage>
        <taxon>Eukaryota</taxon>
        <taxon>Viridiplantae</taxon>
        <taxon>Streptophyta</taxon>
        <taxon>Embryophyta</taxon>
        <taxon>Tracheophyta</taxon>
        <taxon>Spermatophyta</taxon>
        <taxon>Magnoliopsida</taxon>
        <taxon>eudicotyledons</taxon>
        <taxon>Gunneridae</taxon>
        <taxon>Pentapetalae</taxon>
        <taxon>asterids</taxon>
        <taxon>lamiids</taxon>
        <taxon>Lamiales</taxon>
        <taxon>Pedaliaceae</taxon>
        <taxon>Sesamum</taxon>
    </lineage>
</organism>